<proteinExistence type="predicted"/>
<dbReference type="Proteomes" id="UP001610818">
    <property type="component" value="Unassembled WGS sequence"/>
</dbReference>
<organism evidence="1 2">
    <name type="scientific">Streptomyces longisporoflavus</name>
    <dbReference type="NCBI Taxonomy" id="28044"/>
    <lineage>
        <taxon>Bacteria</taxon>
        <taxon>Bacillati</taxon>
        <taxon>Actinomycetota</taxon>
        <taxon>Actinomycetes</taxon>
        <taxon>Kitasatosporales</taxon>
        <taxon>Streptomycetaceae</taxon>
        <taxon>Streptomyces</taxon>
    </lineage>
</organism>
<sequence>MLMAHPVVLKNLLEQYETLSALHAENGTKEARQRMEDVAYTLCVSTGTRHIDAALVAARRRLSAGSVSTPRLEGESVPTV</sequence>
<evidence type="ECO:0000313" key="2">
    <source>
        <dbReference type="Proteomes" id="UP001610818"/>
    </source>
</evidence>
<comment type="caution">
    <text evidence="1">The sequence shown here is derived from an EMBL/GenBank/DDBJ whole genome shotgun (WGS) entry which is preliminary data.</text>
</comment>
<dbReference type="RefSeq" id="WP_397713248.1">
    <property type="nucleotide sequence ID" value="NZ_JBIRGN010000003.1"/>
</dbReference>
<keyword evidence="2" id="KW-1185">Reference proteome</keyword>
<accession>A0ABW7QVA3</accession>
<gene>
    <name evidence="1" type="ORF">ACH4F9_19860</name>
</gene>
<dbReference type="Pfam" id="PF17196">
    <property type="entry name" value="DUF5133"/>
    <property type="match status" value="1"/>
</dbReference>
<dbReference type="InterPro" id="IPR033457">
    <property type="entry name" value="DUF5133"/>
</dbReference>
<reference evidence="1 2" key="1">
    <citation type="submission" date="2024-10" db="EMBL/GenBank/DDBJ databases">
        <title>The Natural Products Discovery Center: Release of the First 8490 Sequenced Strains for Exploring Actinobacteria Biosynthetic Diversity.</title>
        <authorList>
            <person name="Kalkreuter E."/>
            <person name="Kautsar S.A."/>
            <person name="Yang D."/>
            <person name="Bader C.D."/>
            <person name="Teijaro C.N."/>
            <person name="Fluegel L."/>
            <person name="Davis C.M."/>
            <person name="Simpson J.R."/>
            <person name="Lauterbach L."/>
            <person name="Steele A.D."/>
            <person name="Gui C."/>
            <person name="Meng S."/>
            <person name="Li G."/>
            <person name="Viehrig K."/>
            <person name="Ye F."/>
            <person name="Su P."/>
            <person name="Kiefer A.F."/>
            <person name="Nichols A."/>
            <person name="Cepeda A.J."/>
            <person name="Yan W."/>
            <person name="Fan B."/>
            <person name="Jiang Y."/>
            <person name="Adhikari A."/>
            <person name="Zheng C.-J."/>
            <person name="Schuster L."/>
            <person name="Cowan T.M."/>
            <person name="Smanski M.J."/>
            <person name="Chevrette M.G."/>
            <person name="De Carvalho L.P.S."/>
            <person name="Shen B."/>
        </authorList>
    </citation>
    <scope>NUCLEOTIDE SEQUENCE [LARGE SCALE GENOMIC DNA]</scope>
    <source>
        <strain evidence="1 2">NPDC017990</strain>
    </source>
</reference>
<name>A0ABW7QVA3_9ACTN</name>
<protein>
    <submittedName>
        <fullName evidence="1">DUF5133 domain-containing protein</fullName>
    </submittedName>
</protein>
<dbReference type="EMBL" id="JBIRGQ010000003">
    <property type="protein sequence ID" value="MFH8547261.1"/>
    <property type="molecule type" value="Genomic_DNA"/>
</dbReference>
<evidence type="ECO:0000313" key="1">
    <source>
        <dbReference type="EMBL" id="MFH8547261.1"/>
    </source>
</evidence>